<evidence type="ECO:0000256" key="1">
    <source>
        <dbReference type="SAM" id="MobiDB-lite"/>
    </source>
</evidence>
<evidence type="ECO:0000313" key="3">
    <source>
        <dbReference type="Proteomes" id="UP000433652"/>
    </source>
</evidence>
<feature type="region of interest" description="Disordered" evidence="1">
    <location>
        <begin position="1"/>
        <end position="55"/>
    </location>
</feature>
<gene>
    <name evidence="2" type="ORF">GRI89_04750</name>
</gene>
<keyword evidence="3" id="KW-1185">Reference proteome</keyword>
<dbReference type="AlphaFoldDB" id="A0A6I4STK2"/>
<organism evidence="2 3">
    <name type="scientific">Croceibacterium salegens</name>
    <dbReference type="NCBI Taxonomy" id="1737568"/>
    <lineage>
        <taxon>Bacteria</taxon>
        <taxon>Pseudomonadati</taxon>
        <taxon>Pseudomonadota</taxon>
        <taxon>Alphaproteobacteria</taxon>
        <taxon>Sphingomonadales</taxon>
        <taxon>Erythrobacteraceae</taxon>
        <taxon>Croceibacterium</taxon>
    </lineage>
</organism>
<proteinExistence type="predicted"/>
<sequence length="55" mass="6376">MEYETREDGLLFDHSTSNPSLDRRPVKPLRKPVVRGLERTLQKGELIPEEDDQLA</sequence>
<evidence type="ECO:0000313" key="2">
    <source>
        <dbReference type="EMBL" id="MXO58849.1"/>
    </source>
</evidence>
<dbReference type="EMBL" id="WTYM01000030">
    <property type="protein sequence ID" value="MXO58849.1"/>
    <property type="molecule type" value="Genomic_DNA"/>
</dbReference>
<protein>
    <submittedName>
        <fullName evidence="2">Uncharacterized protein</fullName>
    </submittedName>
</protein>
<comment type="caution">
    <text evidence="2">The sequence shown here is derived from an EMBL/GenBank/DDBJ whole genome shotgun (WGS) entry which is preliminary data.</text>
</comment>
<feature type="compositionally biased region" description="Basic and acidic residues" evidence="1">
    <location>
        <begin position="1"/>
        <end position="11"/>
    </location>
</feature>
<reference evidence="2 3" key="1">
    <citation type="submission" date="2019-12" db="EMBL/GenBank/DDBJ databases">
        <title>Genomic-based taxomic classification of the family Erythrobacteraceae.</title>
        <authorList>
            <person name="Xu L."/>
        </authorList>
    </citation>
    <scope>NUCLEOTIDE SEQUENCE [LARGE SCALE GENOMIC DNA]</scope>
    <source>
        <strain evidence="2 3">MCCC 1K01500</strain>
    </source>
</reference>
<accession>A0A6I4STK2</accession>
<name>A0A6I4STK2_9SPHN</name>
<dbReference type="Proteomes" id="UP000433652">
    <property type="component" value="Unassembled WGS sequence"/>
</dbReference>
<dbReference type="RefSeq" id="WP_159792693.1">
    <property type="nucleotide sequence ID" value="NZ_WTYM01000030.1"/>
</dbReference>